<evidence type="ECO:0000313" key="3">
    <source>
        <dbReference type="Proteomes" id="UP000027265"/>
    </source>
</evidence>
<dbReference type="AlphaFoldDB" id="A0A067PPI7"/>
<reference evidence="3" key="1">
    <citation type="journal article" date="2014" name="Proc. Natl. Acad. Sci. U.S.A.">
        <title>Extensive sampling of basidiomycete genomes demonstrates inadequacy of the white-rot/brown-rot paradigm for wood decay fungi.</title>
        <authorList>
            <person name="Riley R."/>
            <person name="Salamov A.A."/>
            <person name="Brown D.W."/>
            <person name="Nagy L.G."/>
            <person name="Floudas D."/>
            <person name="Held B.W."/>
            <person name="Levasseur A."/>
            <person name="Lombard V."/>
            <person name="Morin E."/>
            <person name="Otillar R."/>
            <person name="Lindquist E.A."/>
            <person name="Sun H."/>
            <person name="LaButti K.M."/>
            <person name="Schmutz J."/>
            <person name="Jabbour D."/>
            <person name="Luo H."/>
            <person name="Baker S.E."/>
            <person name="Pisabarro A.G."/>
            <person name="Walton J.D."/>
            <person name="Blanchette R.A."/>
            <person name="Henrissat B."/>
            <person name="Martin F."/>
            <person name="Cullen D."/>
            <person name="Hibbett D.S."/>
            <person name="Grigoriev I.V."/>
        </authorList>
    </citation>
    <scope>NUCLEOTIDE SEQUENCE [LARGE SCALE GENOMIC DNA]</scope>
    <source>
        <strain evidence="3">MUCL 33604</strain>
    </source>
</reference>
<dbReference type="EMBL" id="KL197721">
    <property type="protein sequence ID" value="KDQ56718.1"/>
    <property type="molecule type" value="Genomic_DNA"/>
</dbReference>
<organism evidence="2 3">
    <name type="scientific">Jaapia argillacea MUCL 33604</name>
    <dbReference type="NCBI Taxonomy" id="933084"/>
    <lineage>
        <taxon>Eukaryota</taxon>
        <taxon>Fungi</taxon>
        <taxon>Dikarya</taxon>
        <taxon>Basidiomycota</taxon>
        <taxon>Agaricomycotina</taxon>
        <taxon>Agaricomycetes</taxon>
        <taxon>Agaricomycetidae</taxon>
        <taxon>Jaapiales</taxon>
        <taxon>Jaapiaceae</taxon>
        <taxon>Jaapia</taxon>
    </lineage>
</organism>
<keyword evidence="3" id="KW-1185">Reference proteome</keyword>
<evidence type="ECO:0000256" key="1">
    <source>
        <dbReference type="SAM" id="Phobius"/>
    </source>
</evidence>
<feature type="transmembrane region" description="Helical" evidence="1">
    <location>
        <begin position="6"/>
        <end position="29"/>
    </location>
</feature>
<sequence length="164" mass="18033">MSDFFSLSVAISLLSFITSLLTIMVRVGLTSGHLFNTPNFKLLSSGALSTGGVSEDMGVTKFWQWSSSLGSVLGNYAPVMDGRTAIGQGQYSGGGELVRMSMNWNLSRKPGFDRPLSSIYNSQAPLSMAKLILSRQQRRTNRYPRRFPGMSRQVPPSRLVESFV</sequence>
<evidence type="ECO:0000313" key="2">
    <source>
        <dbReference type="EMBL" id="KDQ56718.1"/>
    </source>
</evidence>
<dbReference type="Proteomes" id="UP000027265">
    <property type="component" value="Unassembled WGS sequence"/>
</dbReference>
<keyword evidence="1" id="KW-0472">Membrane</keyword>
<accession>A0A067PPI7</accession>
<name>A0A067PPI7_9AGAM</name>
<dbReference type="InParanoid" id="A0A067PPI7"/>
<proteinExistence type="predicted"/>
<protein>
    <submittedName>
        <fullName evidence="2">Uncharacterized protein</fullName>
    </submittedName>
</protein>
<keyword evidence="1" id="KW-1133">Transmembrane helix</keyword>
<keyword evidence="1" id="KW-0812">Transmembrane</keyword>
<dbReference type="OrthoDB" id="2791511at2759"/>
<gene>
    <name evidence="2" type="ORF">JAAARDRAFT_36208</name>
</gene>
<dbReference type="HOGENOM" id="CLU_112126_0_0_1"/>